<accession>A0A6A7BB17</accession>
<dbReference type="AlphaFoldDB" id="A0A6A7BB17"/>
<feature type="compositionally biased region" description="Basic and acidic residues" evidence="1">
    <location>
        <begin position="149"/>
        <end position="159"/>
    </location>
</feature>
<dbReference type="Proteomes" id="UP000799423">
    <property type="component" value="Unassembled WGS sequence"/>
</dbReference>
<feature type="compositionally biased region" description="Polar residues" evidence="1">
    <location>
        <begin position="1"/>
        <end position="16"/>
    </location>
</feature>
<evidence type="ECO:0000313" key="2">
    <source>
        <dbReference type="EMBL" id="KAF2852711.1"/>
    </source>
</evidence>
<reference evidence="2" key="1">
    <citation type="submission" date="2020-01" db="EMBL/GenBank/DDBJ databases">
        <authorList>
            <consortium name="DOE Joint Genome Institute"/>
            <person name="Haridas S."/>
            <person name="Albert R."/>
            <person name="Binder M."/>
            <person name="Bloem J."/>
            <person name="Labutti K."/>
            <person name="Salamov A."/>
            <person name="Andreopoulos B."/>
            <person name="Baker S.E."/>
            <person name="Barry K."/>
            <person name="Bills G."/>
            <person name="Bluhm B.H."/>
            <person name="Cannon C."/>
            <person name="Castanera R."/>
            <person name="Culley D.E."/>
            <person name="Daum C."/>
            <person name="Ezra D."/>
            <person name="Gonzalez J.B."/>
            <person name="Henrissat B."/>
            <person name="Kuo A."/>
            <person name="Liang C."/>
            <person name="Lipzen A."/>
            <person name="Lutzoni F."/>
            <person name="Magnuson J."/>
            <person name="Mondo S."/>
            <person name="Nolan M."/>
            <person name="Ohm R."/>
            <person name="Pangilinan J."/>
            <person name="Park H.-J."/>
            <person name="Ramirez L."/>
            <person name="Alfaro M."/>
            <person name="Sun H."/>
            <person name="Tritt A."/>
            <person name="Yoshinaga Y."/>
            <person name="Zwiers L.-H."/>
            <person name="Turgeon B.G."/>
            <person name="Goodwin S.B."/>
            <person name="Spatafora J.W."/>
            <person name="Crous P.W."/>
            <person name="Grigoriev I.V."/>
        </authorList>
    </citation>
    <scope>NUCLEOTIDE SEQUENCE</scope>
    <source>
        <strain evidence="2">IPT5</strain>
    </source>
</reference>
<dbReference type="InterPro" id="IPR013083">
    <property type="entry name" value="Znf_RING/FYVE/PHD"/>
</dbReference>
<feature type="compositionally biased region" description="Basic and acidic residues" evidence="1">
    <location>
        <begin position="122"/>
        <end position="131"/>
    </location>
</feature>
<feature type="region of interest" description="Disordered" evidence="1">
    <location>
        <begin position="1"/>
        <end position="200"/>
    </location>
</feature>
<dbReference type="EMBL" id="MU006298">
    <property type="protein sequence ID" value="KAF2852711.1"/>
    <property type="molecule type" value="Genomic_DNA"/>
</dbReference>
<proteinExistence type="predicted"/>
<feature type="compositionally biased region" description="Acidic residues" evidence="1">
    <location>
        <begin position="34"/>
        <end position="46"/>
    </location>
</feature>
<feature type="region of interest" description="Disordered" evidence="1">
    <location>
        <begin position="261"/>
        <end position="280"/>
    </location>
</feature>
<sequence>MSSQRSHTFQRSNSRRNQADEPVLDDRYLTDAELGSESEDVEMSEGDSERPASPAMSPAAPGGSLYGRFPRATIGPLRPVPLRRGSSSGSSKITQENEDVMISVPQTRRGVVDNEEDADYVPSDRPRHDHANATAASSRPRQAGAGIRHFQDESTKSDAMDIDSDSDAESEANSDSSGYPNCVEEDSDEASVGPLDSHNGIDFWERERLPRRNFAPITESEFTRFLAWIGWAPDPGSDPEMIARINYLLAEFARIDLAGRTADPTGNAGEGDSDTNSEVSVGPDLEHENRVLSLQEAEAFVEALPQVDLATIADENMECPLCYTAYDEPSSWNNGHDNTPIRIPCAGGHVLGHDCLSRSVTEHGTRCPFDREDMFSD</sequence>
<dbReference type="OrthoDB" id="5396564at2759"/>
<evidence type="ECO:0008006" key="4">
    <source>
        <dbReference type="Google" id="ProtNLM"/>
    </source>
</evidence>
<organism evidence="2 3">
    <name type="scientific">Plenodomus tracheiphilus IPT5</name>
    <dbReference type="NCBI Taxonomy" id="1408161"/>
    <lineage>
        <taxon>Eukaryota</taxon>
        <taxon>Fungi</taxon>
        <taxon>Dikarya</taxon>
        <taxon>Ascomycota</taxon>
        <taxon>Pezizomycotina</taxon>
        <taxon>Dothideomycetes</taxon>
        <taxon>Pleosporomycetidae</taxon>
        <taxon>Pleosporales</taxon>
        <taxon>Pleosporineae</taxon>
        <taxon>Leptosphaeriaceae</taxon>
        <taxon>Plenodomus</taxon>
    </lineage>
</organism>
<feature type="compositionally biased region" description="Polar residues" evidence="1">
    <location>
        <begin position="85"/>
        <end position="94"/>
    </location>
</feature>
<feature type="compositionally biased region" description="Low complexity" evidence="1">
    <location>
        <begin position="51"/>
        <end position="63"/>
    </location>
</feature>
<feature type="compositionally biased region" description="Acidic residues" evidence="1">
    <location>
        <begin position="160"/>
        <end position="172"/>
    </location>
</feature>
<dbReference type="SUPFAM" id="SSF57850">
    <property type="entry name" value="RING/U-box"/>
    <property type="match status" value="1"/>
</dbReference>
<evidence type="ECO:0000256" key="1">
    <source>
        <dbReference type="SAM" id="MobiDB-lite"/>
    </source>
</evidence>
<protein>
    <recommendedName>
        <fullName evidence="4">RING-type domain-containing protein</fullName>
    </recommendedName>
</protein>
<name>A0A6A7BB17_9PLEO</name>
<evidence type="ECO:0000313" key="3">
    <source>
        <dbReference type="Proteomes" id="UP000799423"/>
    </source>
</evidence>
<dbReference type="Gene3D" id="3.30.40.10">
    <property type="entry name" value="Zinc/RING finger domain, C3HC4 (zinc finger)"/>
    <property type="match status" value="1"/>
</dbReference>
<gene>
    <name evidence="2" type="ORF">T440DRAFT_553557</name>
</gene>
<keyword evidence="3" id="KW-1185">Reference proteome</keyword>